<dbReference type="AlphaFoldDB" id="A0A328C452"/>
<dbReference type="PROSITE" id="PS51257">
    <property type="entry name" value="PROKAR_LIPOPROTEIN"/>
    <property type="match status" value="1"/>
</dbReference>
<name>A0A328C452_9DELT</name>
<evidence type="ECO:0000313" key="3">
    <source>
        <dbReference type="Proteomes" id="UP000249169"/>
    </source>
</evidence>
<accession>A0A328C452</accession>
<feature type="signal peptide" evidence="1">
    <location>
        <begin position="1"/>
        <end position="20"/>
    </location>
</feature>
<evidence type="ECO:0000313" key="2">
    <source>
        <dbReference type="EMBL" id="RAL21174.1"/>
    </source>
</evidence>
<dbReference type="EMBL" id="QHKO01000006">
    <property type="protein sequence ID" value="RAL21174.1"/>
    <property type="molecule type" value="Genomic_DNA"/>
</dbReference>
<reference evidence="2 3" key="1">
    <citation type="submission" date="2018-05" db="EMBL/GenBank/DDBJ databases">
        <title>Lujinxingia marina gen. nov. sp. nov., a new facultative anaerobic member of the class Deltaproteobacteria, and proposal of Lujinxingaceae fam. nov.</title>
        <authorList>
            <person name="Li C.-M."/>
        </authorList>
    </citation>
    <scope>NUCLEOTIDE SEQUENCE [LARGE SCALE GENOMIC DNA]</scope>
    <source>
        <strain evidence="2 3">B210</strain>
    </source>
</reference>
<comment type="caution">
    <text evidence="2">The sequence shown here is derived from an EMBL/GenBank/DDBJ whole genome shotgun (WGS) entry which is preliminary data.</text>
</comment>
<organism evidence="2 3">
    <name type="scientific">Lujinxingia litoralis</name>
    <dbReference type="NCBI Taxonomy" id="2211119"/>
    <lineage>
        <taxon>Bacteria</taxon>
        <taxon>Deltaproteobacteria</taxon>
        <taxon>Bradymonadales</taxon>
        <taxon>Lujinxingiaceae</taxon>
        <taxon>Lujinxingia</taxon>
    </lineage>
</organism>
<protein>
    <submittedName>
        <fullName evidence="2">Uncharacterized protein</fullName>
    </submittedName>
</protein>
<sequence length="714" mass="78401">MRLFLPGMLQALALASLVVAGCEDPSLQASHSAKHALVPYQSPGAGVLPGGTLSGEAAPGEELCLANYTYRVQNVSAGAISLAGFSQTPAQTSREVRQLLAPELPGADSLATRLEARHTELADQGAREVVWLVLTTPHLVRSLHPYGPIYDNGVSTYAPESTCGLSPEERPATPGEFARRCGSAYVNIEVLGRIFLLLADVTDLSREERGDLRNVLPFNRLTGWGDDPAISWYSSLVESPFARMGWHLYPMGIKSISDILTPEAWQPYDFARTPQIHQQISQSLSELRQNQVYEHPWFGVTYQYATRPYDSVELVYCHADAFADELDCLHHFDAQRAALMSSGSELNARWQLMRWAIENPWRMSWGSLSTTRQTQVREWVDEVDRCIDAYTRVTDTCAAAVENQVAHQPDAPTLCTACTPPPDCDPDTLLAHLDELRLPEHFKEFLPTGRFEPSLFVFEQGRVSNGGRFANADDWICTLNHISGHFAGGGESVMLKKETDASSGMGIWRVDLKSKRLPQTPGQLLRAGASCIPRALFGATSMAPERDDLLDLFTPSRSQTLGIGFRDQAHALIGVGGRLNGLQTYVETTLEPSSVMALSTLVSDVDELQARVLSFGTLSEPGEGGVQRHIWPAGEYSLQTPPASPEAPSSEARRALAPIDEAYCYLTEISGRFDGRTELIELSPSYNVWELRVRAAAGKQVRASARCIRYADAP</sequence>
<keyword evidence="1" id="KW-0732">Signal</keyword>
<gene>
    <name evidence="2" type="ORF">DL240_13660</name>
</gene>
<evidence type="ECO:0000256" key="1">
    <source>
        <dbReference type="SAM" id="SignalP"/>
    </source>
</evidence>
<feature type="chain" id="PRO_5016459739" evidence="1">
    <location>
        <begin position="21"/>
        <end position="714"/>
    </location>
</feature>
<dbReference type="Proteomes" id="UP000249169">
    <property type="component" value="Unassembled WGS sequence"/>
</dbReference>
<proteinExistence type="predicted"/>
<keyword evidence="3" id="KW-1185">Reference proteome</keyword>